<name>A0ABS3J8G6_9HYPH</name>
<gene>
    <name evidence="2" type="ORF">J1C47_20125</name>
</gene>
<dbReference type="RefSeq" id="WP_207352597.1">
    <property type="nucleotide sequence ID" value="NZ_JAFMPY010000029.1"/>
</dbReference>
<keyword evidence="3" id="KW-1185">Reference proteome</keyword>
<feature type="compositionally biased region" description="Basic and acidic residues" evidence="1">
    <location>
        <begin position="134"/>
        <end position="147"/>
    </location>
</feature>
<dbReference type="Proteomes" id="UP000664288">
    <property type="component" value="Unassembled WGS sequence"/>
</dbReference>
<evidence type="ECO:0000256" key="1">
    <source>
        <dbReference type="SAM" id="MobiDB-lite"/>
    </source>
</evidence>
<organism evidence="2 3">
    <name type="scientific">Jiella sonneratiae</name>
    <dbReference type="NCBI Taxonomy" id="2816856"/>
    <lineage>
        <taxon>Bacteria</taxon>
        <taxon>Pseudomonadati</taxon>
        <taxon>Pseudomonadota</taxon>
        <taxon>Alphaproteobacteria</taxon>
        <taxon>Hyphomicrobiales</taxon>
        <taxon>Aurantimonadaceae</taxon>
        <taxon>Jiella</taxon>
    </lineage>
</organism>
<accession>A0ABS3J8G6</accession>
<evidence type="ECO:0000313" key="3">
    <source>
        <dbReference type="Proteomes" id="UP000664288"/>
    </source>
</evidence>
<evidence type="ECO:0000313" key="2">
    <source>
        <dbReference type="EMBL" id="MBO0905961.1"/>
    </source>
</evidence>
<protein>
    <submittedName>
        <fullName evidence="2">Uncharacterized protein</fullName>
    </submittedName>
</protein>
<feature type="compositionally biased region" description="Basic and acidic residues" evidence="1">
    <location>
        <begin position="113"/>
        <end position="123"/>
    </location>
</feature>
<comment type="caution">
    <text evidence="2">The sequence shown here is derived from an EMBL/GenBank/DDBJ whole genome shotgun (WGS) entry which is preliminary data.</text>
</comment>
<dbReference type="EMBL" id="JAFMPY010000029">
    <property type="protein sequence ID" value="MBO0905961.1"/>
    <property type="molecule type" value="Genomic_DNA"/>
</dbReference>
<sequence length="172" mass="19137">MAADDLSPMLAILAARIRRHREARQASDLKETQRLELSAALRRFGAAGAGIAAACRDDDPSRLDPAERAAVALRVSRELHRQARFSRGGDPRYDINRHIVVARLARWLTTGERWLKPPDDPARRPSTAKPSRPGRQDRIRRQGEPRKPARPGPGRSRRRRAKPAGGGPSTKV</sequence>
<feature type="region of interest" description="Disordered" evidence="1">
    <location>
        <begin position="113"/>
        <end position="172"/>
    </location>
</feature>
<proteinExistence type="predicted"/>
<reference evidence="2 3" key="1">
    <citation type="submission" date="2021-03" db="EMBL/GenBank/DDBJ databases">
        <title>Whole genome sequence of Jiella sp. MQZ13P-4.</title>
        <authorList>
            <person name="Tuo L."/>
        </authorList>
    </citation>
    <scope>NUCLEOTIDE SEQUENCE [LARGE SCALE GENOMIC DNA]</scope>
    <source>
        <strain evidence="2 3">MQZ13P-4</strain>
    </source>
</reference>